<dbReference type="RefSeq" id="WP_386823305.1">
    <property type="nucleotide sequence ID" value="NZ_JBHTIF010000001.1"/>
</dbReference>
<name>A0ABW2YGU8_9GAMM</name>
<evidence type="ECO:0000256" key="1">
    <source>
        <dbReference type="SAM" id="SignalP"/>
    </source>
</evidence>
<feature type="signal peptide" evidence="1">
    <location>
        <begin position="1"/>
        <end position="25"/>
    </location>
</feature>
<proteinExistence type="predicted"/>
<dbReference type="EMBL" id="JBHTIF010000001">
    <property type="protein sequence ID" value="MFD0725719.1"/>
    <property type="molecule type" value="Genomic_DNA"/>
</dbReference>
<gene>
    <name evidence="2" type="ORF">ACFQ0E_08915</name>
</gene>
<comment type="caution">
    <text evidence="2">The sequence shown here is derived from an EMBL/GenBank/DDBJ whole genome shotgun (WGS) entry which is preliminary data.</text>
</comment>
<reference evidence="3" key="1">
    <citation type="journal article" date="2019" name="Int. J. Syst. Evol. Microbiol.">
        <title>The Global Catalogue of Microorganisms (GCM) 10K type strain sequencing project: providing services to taxonomists for standard genome sequencing and annotation.</title>
        <authorList>
            <consortium name="The Broad Institute Genomics Platform"/>
            <consortium name="The Broad Institute Genome Sequencing Center for Infectious Disease"/>
            <person name="Wu L."/>
            <person name="Ma J."/>
        </authorList>
    </citation>
    <scope>NUCLEOTIDE SEQUENCE [LARGE SCALE GENOMIC DNA]</scope>
    <source>
        <strain evidence="3">CCUG 55585</strain>
    </source>
</reference>
<organism evidence="2 3">
    <name type="scientific">Lysobacter brunescens</name>
    <dbReference type="NCBI Taxonomy" id="262323"/>
    <lineage>
        <taxon>Bacteria</taxon>
        <taxon>Pseudomonadati</taxon>
        <taxon>Pseudomonadota</taxon>
        <taxon>Gammaproteobacteria</taxon>
        <taxon>Lysobacterales</taxon>
        <taxon>Lysobacteraceae</taxon>
        <taxon>Lysobacter</taxon>
    </lineage>
</organism>
<protein>
    <submittedName>
        <fullName evidence="2">DUF6491 family protein</fullName>
    </submittedName>
</protein>
<sequence>MLFRWIAVVLTLGVGVAAATRDANAADRPPAPAAHCFDARDIREAVQSDVRTIAVRLGDESRYRLELIDACPGALRRDRVKIASRHGWVCGSNDEVVVSGQRTCPLAGLAKIDARAFAELALRAQRPAADGGDLETIEVRSKRRRGFGGTTAYCLDARFMRGWSEDGGDIIVEVAPRRSGGHRFYRVELAGSCSTTTTATGVQLLSPTGGTAICGNPGDRVTFAFEGGGASASDTLSSRFAGSLANQAGCAIKQVYPILPGETQASR</sequence>
<dbReference type="Pfam" id="PF20101">
    <property type="entry name" value="DUF6491"/>
    <property type="match status" value="1"/>
</dbReference>
<feature type="chain" id="PRO_5045732586" evidence="1">
    <location>
        <begin position="26"/>
        <end position="267"/>
    </location>
</feature>
<dbReference type="Proteomes" id="UP001597110">
    <property type="component" value="Unassembled WGS sequence"/>
</dbReference>
<evidence type="ECO:0000313" key="3">
    <source>
        <dbReference type="Proteomes" id="UP001597110"/>
    </source>
</evidence>
<keyword evidence="3" id="KW-1185">Reference proteome</keyword>
<keyword evidence="1" id="KW-0732">Signal</keyword>
<dbReference type="InterPro" id="IPR045500">
    <property type="entry name" value="DUF6491"/>
</dbReference>
<evidence type="ECO:0000313" key="2">
    <source>
        <dbReference type="EMBL" id="MFD0725719.1"/>
    </source>
</evidence>
<accession>A0ABW2YGU8</accession>